<dbReference type="AlphaFoldDB" id="G0VRM5"/>
<evidence type="ECO:0000313" key="1">
    <source>
        <dbReference type="EMBL" id="CCC73915.1"/>
    </source>
</evidence>
<dbReference type="HOGENOM" id="CLU_181362_0_0_9"/>
<dbReference type="EMBL" id="HE576794">
    <property type="protein sequence ID" value="CCC73915.1"/>
    <property type="molecule type" value="Genomic_DNA"/>
</dbReference>
<dbReference type="GeneID" id="97492747"/>
<protein>
    <submittedName>
        <fullName evidence="1">Uncharacterized protein</fullName>
    </submittedName>
</protein>
<dbReference type="KEGG" id="med:MELS_1696"/>
<reference evidence="1 2" key="1">
    <citation type="journal article" date="2011" name="J. Bacteriol.">
        <title>Genome Sequence of the Ruminal Bacterium Megasphaera elsdenii.</title>
        <authorList>
            <person name="Marx H."/>
            <person name="Graf A.B."/>
            <person name="Tatto N."/>
            <person name="Thallinger G.G."/>
            <person name="Mattanovich D."/>
            <person name="Sauer M."/>
        </authorList>
    </citation>
    <scope>NUCLEOTIDE SEQUENCE [LARGE SCALE GENOMIC DNA]</scope>
    <source>
        <strain evidence="1 2">DSM 20460</strain>
    </source>
</reference>
<evidence type="ECO:0000313" key="2">
    <source>
        <dbReference type="Proteomes" id="UP000010111"/>
    </source>
</evidence>
<dbReference type="Proteomes" id="UP000010111">
    <property type="component" value="Chromosome"/>
</dbReference>
<dbReference type="eggNOG" id="ENOG5033C70">
    <property type="taxonomic scope" value="Bacteria"/>
</dbReference>
<dbReference type="RefSeq" id="WP_014016642.1">
    <property type="nucleotide sequence ID" value="NC_015873.1"/>
</dbReference>
<proteinExistence type="predicted"/>
<organism evidence="1 2">
    <name type="scientific">Megasphaera elsdenii DSM 20460</name>
    <dbReference type="NCBI Taxonomy" id="1064535"/>
    <lineage>
        <taxon>Bacteria</taxon>
        <taxon>Bacillati</taxon>
        <taxon>Bacillota</taxon>
        <taxon>Negativicutes</taxon>
        <taxon>Veillonellales</taxon>
        <taxon>Veillonellaceae</taxon>
        <taxon>Megasphaera</taxon>
    </lineage>
</organism>
<keyword evidence="2" id="KW-1185">Reference proteome</keyword>
<accession>G0VRM5</accession>
<sequence length="79" mass="8597">MKVRYVGQSFGVDSLTSNKIYQCLGVEGGFLRVIDDSGEDYLYSAISPGSLDDDGIPPGKWEVIKDNANGDLQRAVKVK</sequence>
<name>G0VRM5_MEGEL</name>
<gene>
    <name evidence="1" type="ORF">MELS_1696</name>
</gene>